<dbReference type="EMBL" id="MU793339">
    <property type="protein sequence ID" value="KAJ3785538.1"/>
    <property type="molecule type" value="Genomic_DNA"/>
</dbReference>
<gene>
    <name evidence="3" type="ORF">GGU10DRAFT_354624</name>
</gene>
<keyword evidence="2" id="KW-1133">Transmembrane helix</keyword>
<dbReference type="Proteomes" id="UP001163798">
    <property type="component" value="Unassembled WGS sequence"/>
</dbReference>
<keyword evidence="2" id="KW-0472">Membrane</keyword>
<evidence type="ECO:0000313" key="4">
    <source>
        <dbReference type="Proteomes" id="UP001163798"/>
    </source>
</evidence>
<evidence type="ECO:0000313" key="3">
    <source>
        <dbReference type="EMBL" id="KAJ3785538.1"/>
    </source>
</evidence>
<comment type="caution">
    <text evidence="3">The sequence shown here is derived from an EMBL/GenBank/DDBJ whole genome shotgun (WGS) entry which is preliminary data.</text>
</comment>
<dbReference type="AlphaFoldDB" id="A0AA38NLY2"/>
<keyword evidence="4" id="KW-1185">Reference proteome</keyword>
<evidence type="ECO:0000256" key="1">
    <source>
        <dbReference type="SAM" id="MobiDB-lite"/>
    </source>
</evidence>
<accession>A0AA38NLY2</accession>
<keyword evidence="2" id="KW-0812">Transmembrane</keyword>
<sequence>MVYTTSMIDPSALCCFVSAWLTRQFALVLLTFCSQTILCNCYSLLTTALASLICQFCQSNPSAIGACLPVKLVTGWQDLNLIIVFSSSLTLCAISLVHLVRFFSLNSSSSAVLHCLSNAHHQVSKVLLQFRSLDPYVYKVSLQSILPICVLETDLHLCLLKITVMRQFRSPSMLTMLITIFFWMTVIPAFIACPLPASQSESSTIHPNKKIKLSPQVVAKDTKGLIRIVLRRQFANQLLIAKEVPVKDGRREIWTLVFKRHRVQNPRYCYRTEFDAASKSWVRAERDPSHCVQSKESDELPLGIVVATPERATEIFAALDRVRHQMPLLYYDELLHQLQKMVSDSGIRRMDIDLGPQGNWLPHMKEMLIQQGSGAGRVLTKEEAAQFKTVLEQDRFSLPDRTQPFVNATRPPPPQPAKLPTTMTHAVEPHSDSLVQNEVMNVTLRRQFLNAGVRQTGELLAKDGPHQIWTLAFGNMITLGGFRTRFDDVTHAWVHAGMAATRRVHITISWGLVLGTFKVTPAAKRRILKALDTEVPYQIPLLYHDQLLEKVKEMEHIPGVSEMDLDLTLDGKWLPLMKDMLIRGGRGDACSVNKEEAEQYREILNQPRFTPVHRSGVIPSVPTQEPPGIASSGSVQSPPFGVEVPGLTGKPPNISDPHFDDWLAGQLKEEIHRLGQPGNQKKS</sequence>
<feature type="transmembrane region" description="Helical" evidence="2">
    <location>
        <begin position="79"/>
        <end position="100"/>
    </location>
</feature>
<evidence type="ECO:0000256" key="2">
    <source>
        <dbReference type="SAM" id="Phobius"/>
    </source>
</evidence>
<name>A0AA38NLY2_9AGAR</name>
<feature type="region of interest" description="Disordered" evidence="1">
    <location>
        <begin position="620"/>
        <end position="660"/>
    </location>
</feature>
<reference evidence="3" key="1">
    <citation type="submission" date="2022-08" db="EMBL/GenBank/DDBJ databases">
        <authorList>
            <consortium name="DOE Joint Genome Institute"/>
            <person name="Min B."/>
            <person name="Riley R."/>
            <person name="Sierra-Patev S."/>
            <person name="Naranjo-Ortiz M."/>
            <person name="Looney B."/>
            <person name="Konkel Z."/>
            <person name="Slot J.C."/>
            <person name="Sakamoto Y."/>
            <person name="Steenwyk J.L."/>
            <person name="Rokas A."/>
            <person name="Carro J."/>
            <person name="Camarero S."/>
            <person name="Ferreira P."/>
            <person name="Molpeceres G."/>
            <person name="Ruiz-Duenas F.J."/>
            <person name="Serrano A."/>
            <person name="Henrissat B."/>
            <person name="Drula E."/>
            <person name="Hughes K.W."/>
            <person name="Mata J.L."/>
            <person name="Ishikawa N.K."/>
            <person name="Vargas-Isla R."/>
            <person name="Ushijima S."/>
            <person name="Smith C.A."/>
            <person name="Ahrendt S."/>
            <person name="Andreopoulos W."/>
            <person name="He G."/>
            <person name="Labutti K."/>
            <person name="Lipzen A."/>
            <person name="Ng V."/>
            <person name="Sandor L."/>
            <person name="Barry K."/>
            <person name="Martinez A.T."/>
            <person name="Xiao Y."/>
            <person name="Gibbons J.G."/>
            <person name="Terashima K."/>
            <person name="Hibbett D.S."/>
            <person name="Grigoriev I.V."/>
        </authorList>
    </citation>
    <scope>NUCLEOTIDE SEQUENCE</scope>
    <source>
        <strain evidence="3">TFB10291</strain>
    </source>
</reference>
<organism evidence="3 4">
    <name type="scientific">Lentinula aff. detonsa</name>
    <dbReference type="NCBI Taxonomy" id="2804958"/>
    <lineage>
        <taxon>Eukaryota</taxon>
        <taxon>Fungi</taxon>
        <taxon>Dikarya</taxon>
        <taxon>Basidiomycota</taxon>
        <taxon>Agaricomycotina</taxon>
        <taxon>Agaricomycetes</taxon>
        <taxon>Agaricomycetidae</taxon>
        <taxon>Agaricales</taxon>
        <taxon>Marasmiineae</taxon>
        <taxon>Omphalotaceae</taxon>
        <taxon>Lentinula</taxon>
    </lineage>
</organism>
<proteinExistence type="predicted"/>
<protein>
    <submittedName>
        <fullName evidence="3">Uncharacterized protein</fullName>
    </submittedName>
</protein>
<feature type="transmembrane region" description="Helical" evidence="2">
    <location>
        <begin position="174"/>
        <end position="197"/>
    </location>
</feature>